<dbReference type="Proteomes" id="UP001179280">
    <property type="component" value="Unassembled WGS sequence"/>
</dbReference>
<name>A0ABS2SYY0_9BACI</name>
<organism evidence="2 3">
    <name type="scientific">Shouchella xiaoxiensis</name>
    <dbReference type="NCBI Taxonomy" id="766895"/>
    <lineage>
        <taxon>Bacteria</taxon>
        <taxon>Bacillati</taxon>
        <taxon>Bacillota</taxon>
        <taxon>Bacilli</taxon>
        <taxon>Bacillales</taxon>
        <taxon>Bacillaceae</taxon>
        <taxon>Shouchella</taxon>
    </lineage>
</organism>
<protein>
    <submittedName>
        <fullName evidence="2">Uncharacterized protein</fullName>
    </submittedName>
</protein>
<keyword evidence="1" id="KW-0812">Transmembrane</keyword>
<feature type="transmembrane region" description="Helical" evidence="1">
    <location>
        <begin position="77"/>
        <end position="103"/>
    </location>
</feature>
<reference evidence="2" key="1">
    <citation type="submission" date="2021-01" db="EMBL/GenBank/DDBJ databases">
        <title>Genomic Encyclopedia of Type Strains, Phase IV (KMG-IV): sequencing the most valuable type-strain genomes for metagenomic binning, comparative biology and taxonomic classification.</title>
        <authorList>
            <person name="Goeker M."/>
        </authorList>
    </citation>
    <scope>NUCLEOTIDE SEQUENCE</scope>
    <source>
        <strain evidence="2">DSM 21943</strain>
    </source>
</reference>
<feature type="transmembrane region" description="Helical" evidence="1">
    <location>
        <begin position="49"/>
        <end position="65"/>
    </location>
</feature>
<keyword evidence="1" id="KW-1133">Transmembrane helix</keyword>
<dbReference type="EMBL" id="JAFBCV010000011">
    <property type="protein sequence ID" value="MBM7839970.1"/>
    <property type="molecule type" value="Genomic_DNA"/>
</dbReference>
<evidence type="ECO:0000313" key="3">
    <source>
        <dbReference type="Proteomes" id="UP001179280"/>
    </source>
</evidence>
<evidence type="ECO:0000256" key="1">
    <source>
        <dbReference type="SAM" id="Phobius"/>
    </source>
</evidence>
<feature type="transmembrane region" description="Helical" evidence="1">
    <location>
        <begin position="9"/>
        <end position="29"/>
    </location>
</feature>
<keyword evidence="3" id="KW-1185">Reference proteome</keyword>
<proteinExistence type="predicted"/>
<sequence>MEHSVRKSFGLTISALGLIQFILFLYLFLTQFSSEFMRSNWISDWRTTAFILPLFFFSNGLFIAFQKKPLSTQRLLFVLIFSLVLLVSLPLLWLTAIVITFPLDPTLRS</sequence>
<dbReference type="RefSeq" id="WP_035418902.1">
    <property type="nucleotide sequence ID" value="NZ_JAFBCV010000011.1"/>
</dbReference>
<accession>A0ABS2SYY0</accession>
<comment type="caution">
    <text evidence="2">The sequence shown here is derived from an EMBL/GenBank/DDBJ whole genome shotgun (WGS) entry which is preliminary data.</text>
</comment>
<evidence type="ECO:0000313" key="2">
    <source>
        <dbReference type="EMBL" id="MBM7839970.1"/>
    </source>
</evidence>
<gene>
    <name evidence="2" type="ORF">JOC54_003250</name>
</gene>
<keyword evidence="1" id="KW-0472">Membrane</keyword>